<proteinExistence type="inferred from homology"/>
<feature type="domain" description="Insertion element IS150 protein InsJ-like helix-turn-helix" evidence="3">
    <location>
        <begin position="58"/>
        <end position="109"/>
    </location>
</feature>
<dbReference type="InterPro" id="IPR052057">
    <property type="entry name" value="IS150/IS1296_orfA-like"/>
</dbReference>
<dbReference type="InterPro" id="IPR009057">
    <property type="entry name" value="Homeodomain-like_sf"/>
</dbReference>
<feature type="region of interest" description="Disordered" evidence="2">
    <location>
        <begin position="100"/>
        <end position="138"/>
    </location>
</feature>
<keyword evidence="5" id="KW-1185">Reference proteome</keyword>
<evidence type="ECO:0000313" key="4">
    <source>
        <dbReference type="EMBL" id="GGI14780.1"/>
    </source>
</evidence>
<comment type="similarity">
    <text evidence="1">Belongs to the IS150/IS1296 orfA family.</text>
</comment>
<dbReference type="PANTHER" id="PTHR33795">
    <property type="entry name" value="INSERTION ELEMENT IS150 PROTEIN INSJ"/>
    <property type="match status" value="1"/>
</dbReference>
<dbReference type="Proteomes" id="UP000619536">
    <property type="component" value="Unassembled WGS sequence"/>
</dbReference>
<name>A0A8J3EX92_9BIFI</name>
<feature type="compositionally biased region" description="Basic and acidic residues" evidence="2">
    <location>
        <begin position="129"/>
        <end position="138"/>
    </location>
</feature>
<comment type="caution">
    <text evidence="4">The sequence shown here is derived from an EMBL/GenBank/DDBJ whole genome shotgun (WGS) entry which is preliminary data.</text>
</comment>
<reference evidence="4" key="2">
    <citation type="submission" date="2020-09" db="EMBL/GenBank/DDBJ databases">
        <authorList>
            <person name="Sun Q."/>
            <person name="Sedlacek I."/>
        </authorList>
    </citation>
    <scope>NUCLEOTIDE SEQUENCE</scope>
    <source>
        <strain evidence="4">CCM 8606</strain>
    </source>
</reference>
<sequence length="172" mass="20085">MREQLSDLFESGVSWGQAARIVSCNLGSAQDVCNRWRLHGRLVLMNKPVQTRYPFEVKLEAVTRFLRGETAMSIAKDLQLASPSTVHHWVRVYRLEGESGLHNKPRGRRPSTPRSQPQLQSQEQARAQEQVRDRVVQEQRDEIDRLRKRLYKLEMEHAILKGLRDLARAREY</sequence>
<dbReference type="EMBL" id="BMDH01000003">
    <property type="protein sequence ID" value="GGI14780.1"/>
    <property type="molecule type" value="Genomic_DNA"/>
</dbReference>
<evidence type="ECO:0000256" key="2">
    <source>
        <dbReference type="SAM" id="MobiDB-lite"/>
    </source>
</evidence>
<dbReference type="InterPro" id="IPR055247">
    <property type="entry name" value="InsJ-like_HTH"/>
</dbReference>
<dbReference type="Pfam" id="PF13518">
    <property type="entry name" value="HTH_28"/>
    <property type="match status" value="1"/>
</dbReference>
<protein>
    <recommendedName>
        <fullName evidence="3">Insertion element IS150 protein InsJ-like helix-turn-helix domain-containing protein</fullName>
    </recommendedName>
</protein>
<gene>
    <name evidence="4" type="ORF">GCM10007377_12630</name>
</gene>
<dbReference type="PANTHER" id="PTHR33795:SF1">
    <property type="entry name" value="INSERTION ELEMENT IS150 PROTEIN INSJ"/>
    <property type="match status" value="1"/>
</dbReference>
<organism evidence="4 5">
    <name type="scientific">Galliscardovia ingluviei</name>
    <dbReference type="NCBI Taxonomy" id="1769422"/>
    <lineage>
        <taxon>Bacteria</taxon>
        <taxon>Bacillati</taxon>
        <taxon>Actinomycetota</taxon>
        <taxon>Actinomycetes</taxon>
        <taxon>Bifidobacteriales</taxon>
        <taxon>Bifidobacteriaceae</taxon>
        <taxon>Galliscardovia</taxon>
    </lineage>
</organism>
<reference evidence="4" key="1">
    <citation type="journal article" date="2014" name="Int. J. Syst. Evol. Microbiol.">
        <title>Complete genome sequence of Corynebacterium casei LMG S-19264T (=DSM 44701T), isolated from a smear-ripened cheese.</title>
        <authorList>
            <consortium name="US DOE Joint Genome Institute (JGI-PGF)"/>
            <person name="Walter F."/>
            <person name="Albersmeier A."/>
            <person name="Kalinowski J."/>
            <person name="Ruckert C."/>
        </authorList>
    </citation>
    <scope>NUCLEOTIDE SEQUENCE</scope>
    <source>
        <strain evidence="4">CCM 8606</strain>
    </source>
</reference>
<evidence type="ECO:0000256" key="1">
    <source>
        <dbReference type="ARBA" id="ARBA00038232"/>
    </source>
</evidence>
<evidence type="ECO:0000259" key="3">
    <source>
        <dbReference type="Pfam" id="PF13518"/>
    </source>
</evidence>
<evidence type="ECO:0000313" key="5">
    <source>
        <dbReference type="Proteomes" id="UP000619536"/>
    </source>
</evidence>
<accession>A0A8J3EX92</accession>
<dbReference type="SUPFAM" id="SSF46689">
    <property type="entry name" value="Homeodomain-like"/>
    <property type="match status" value="1"/>
</dbReference>
<dbReference type="AlphaFoldDB" id="A0A8J3EX92"/>
<feature type="compositionally biased region" description="Low complexity" evidence="2">
    <location>
        <begin position="113"/>
        <end position="128"/>
    </location>
</feature>